<protein>
    <submittedName>
        <fullName evidence="1">Uncharacterized protein</fullName>
    </submittedName>
</protein>
<dbReference type="AlphaFoldDB" id="A0A386PMD5"/>
<dbReference type="Proteomes" id="UP000275571">
    <property type="component" value="Chromosome"/>
</dbReference>
<evidence type="ECO:0000313" key="2">
    <source>
        <dbReference type="Proteomes" id="UP000275571"/>
    </source>
</evidence>
<organism evidence="1 2">
    <name type="scientific">Borrelia turcica IST7</name>
    <dbReference type="NCBI Taxonomy" id="1104446"/>
    <lineage>
        <taxon>Bacteria</taxon>
        <taxon>Pseudomonadati</taxon>
        <taxon>Spirochaetota</taxon>
        <taxon>Spirochaetia</taxon>
        <taxon>Spirochaetales</taxon>
        <taxon>Borreliaceae</taxon>
        <taxon>Borrelia</taxon>
    </lineage>
</organism>
<sequence>MTILTINAYSYNYSIKYKNDRVDKYHFESLNDGFGFSFSDFFDDLRSGSLIFTHESKYNFIINAEAHMLTFRGYKDDPEHLRKRVDLFEIGFMYYFPFLIQSGIKYFGEINIGIGIKNLLYGNWGGRLMQQLVHFALRQHRPFPKNYDNYNYRGFLSSAINYSYMRFLNLETYFDLSYFMDYFVKTSIGMDFRNEAIGLEVQLFYQNQNKIHDIETYAKVQKAENGIGFQYRLYSKNLFTTNNLNLTNFSNKEDYLSVGGFGITLTQEYENNSDNVFHTLNQNFSLGYELMIPIQTRSLIYYKIIPELQYYFAIATNYDIDITETNSFANRFSSGIKYELFTKGLFALYISSGIFLSYNKDNKDVKSIYRPIKIKDTLNIGLELEPGVLIETFKYNKAIYNLKIFTKINYSSLVYNIGTNKLDKHKLTFHYIGIGVEIKT</sequence>
<dbReference type="RefSeq" id="WP_120103926.1">
    <property type="nucleotide sequence ID" value="NZ_CP028884.1"/>
</dbReference>
<dbReference type="EMBL" id="CP028884">
    <property type="protein sequence ID" value="AYE36007.1"/>
    <property type="molecule type" value="Genomic_DNA"/>
</dbReference>
<accession>A0A386PMD5</accession>
<reference evidence="1 2" key="1">
    <citation type="journal article" date="2018" name="Infect. Genet. Evol.">
        <title>Genome-wide analysis of Borrelia turcica and 'Candidatus Borrelia tachyglossi' shows relapsing fever-like genomes with unique genomic links to Lyme disease Borrelia.</title>
        <authorList>
            <person name="Gofton A.W."/>
            <person name="Margos G."/>
            <person name="Fingerle V."/>
            <person name="Hepner S."/>
            <person name="Loh S.M."/>
            <person name="Ryan U."/>
            <person name="Irwin P."/>
            <person name="Oskam C.L."/>
        </authorList>
    </citation>
    <scope>NUCLEOTIDE SEQUENCE [LARGE SCALE GENOMIC DNA]</scope>
    <source>
        <strain evidence="1 2">IST7</strain>
    </source>
</reference>
<keyword evidence="2" id="KW-1185">Reference proteome</keyword>
<evidence type="ECO:0000313" key="1">
    <source>
        <dbReference type="EMBL" id="AYE36007.1"/>
    </source>
</evidence>
<gene>
    <name evidence="1" type="ORF">DB313_00565</name>
</gene>
<name>A0A386PMD5_9SPIR</name>
<proteinExistence type="predicted"/>
<dbReference type="KEGG" id="btur:DB313_00565"/>
<dbReference type="OrthoDB" id="350935at2"/>